<keyword evidence="11" id="KW-1185">Reference proteome</keyword>
<evidence type="ECO:0000256" key="3">
    <source>
        <dbReference type="ARBA" id="ARBA00023125"/>
    </source>
</evidence>
<evidence type="ECO:0000256" key="4">
    <source>
        <dbReference type="ARBA" id="ARBA00023163"/>
    </source>
</evidence>
<dbReference type="Gene3D" id="1.10.10.10">
    <property type="entry name" value="Winged helix-like DNA-binding domain superfamily/Winged helix DNA-binding domain"/>
    <property type="match status" value="1"/>
</dbReference>
<gene>
    <name evidence="10" type="ORF">OW763_09090</name>
</gene>
<proteinExistence type="predicted"/>
<evidence type="ECO:0000256" key="2">
    <source>
        <dbReference type="ARBA" id="ARBA00023015"/>
    </source>
</evidence>
<dbReference type="InterPro" id="IPR039420">
    <property type="entry name" value="WalR-like"/>
</dbReference>
<dbReference type="Proteomes" id="UP001078443">
    <property type="component" value="Unassembled WGS sequence"/>
</dbReference>
<dbReference type="EMBL" id="JAPQER010000003">
    <property type="protein sequence ID" value="MCY6484493.1"/>
    <property type="molecule type" value="Genomic_DNA"/>
</dbReference>
<keyword evidence="2" id="KW-0805">Transcription regulation</keyword>
<dbReference type="Pfam" id="PF00072">
    <property type="entry name" value="Response_reg"/>
    <property type="match status" value="1"/>
</dbReference>
<feature type="modified residue" description="4-aspartylphosphate" evidence="6">
    <location>
        <position position="53"/>
    </location>
</feature>
<dbReference type="InterPro" id="IPR001867">
    <property type="entry name" value="OmpR/PhoB-type_DNA-bd"/>
</dbReference>
<dbReference type="SMART" id="SM00448">
    <property type="entry name" value="REC"/>
    <property type="match status" value="1"/>
</dbReference>
<keyword evidence="4" id="KW-0804">Transcription</keyword>
<evidence type="ECO:0000256" key="5">
    <source>
        <dbReference type="ARBA" id="ARBA00024867"/>
    </source>
</evidence>
<reference evidence="10" key="1">
    <citation type="submission" date="2022-12" db="EMBL/GenBank/DDBJ databases">
        <authorList>
            <person name="Wang J."/>
        </authorList>
    </citation>
    <scope>NUCLEOTIDE SEQUENCE</scope>
    <source>
        <strain evidence="10">HY-45-18</strain>
    </source>
</reference>
<feature type="domain" description="Response regulatory" evidence="8">
    <location>
        <begin position="4"/>
        <end position="117"/>
    </location>
</feature>
<dbReference type="InterPro" id="IPR001789">
    <property type="entry name" value="Sig_transdc_resp-reg_receiver"/>
</dbReference>
<dbReference type="InterPro" id="IPR011006">
    <property type="entry name" value="CheY-like_superfamily"/>
</dbReference>
<keyword evidence="6" id="KW-0597">Phosphoprotein</keyword>
<dbReference type="PROSITE" id="PS50110">
    <property type="entry name" value="RESPONSE_REGULATORY"/>
    <property type="match status" value="1"/>
</dbReference>
<dbReference type="PANTHER" id="PTHR48111:SF73">
    <property type="entry name" value="ALKALINE PHOSPHATASE SYNTHESIS TRANSCRIPTIONAL REGULATORY PROTEIN PHOP"/>
    <property type="match status" value="1"/>
</dbReference>
<dbReference type="CDD" id="cd17574">
    <property type="entry name" value="REC_OmpR"/>
    <property type="match status" value="1"/>
</dbReference>
<organism evidence="10 11">
    <name type="scientific">Clostridium aestuarii</name>
    <dbReference type="NCBI Taxonomy" id="338193"/>
    <lineage>
        <taxon>Bacteria</taxon>
        <taxon>Bacillati</taxon>
        <taxon>Bacillota</taxon>
        <taxon>Clostridia</taxon>
        <taxon>Eubacteriales</taxon>
        <taxon>Clostridiaceae</taxon>
        <taxon>Clostridium</taxon>
    </lineage>
</organism>
<dbReference type="CDD" id="cd00383">
    <property type="entry name" value="trans_reg_C"/>
    <property type="match status" value="1"/>
</dbReference>
<evidence type="ECO:0000313" key="11">
    <source>
        <dbReference type="Proteomes" id="UP001078443"/>
    </source>
</evidence>
<evidence type="ECO:0000259" key="8">
    <source>
        <dbReference type="PROSITE" id="PS50110"/>
    </source>
</evidence>
<comment type="caution">
    <text evidence="10">The sequence shown here is derived from an EMBL/GenBank/DDBJ whole genome shotgun (WGS) entry which is preliminary data.</text>
</comment>
<accession>A0ABT4D366</accession>
<evidence type="ECO:0000259" key="9">
    <source>
        <dbReference type="PROSITE" id="PS51755"/>
    </source>
</evidence>
<sequence length="224" mass="25758">MDTTILIVEDEDRMRKLIRDYFVSSGFNILEAENGIKALEIFNANKVDLIILDIMMPYMDGYTVCKNIRRNSDVPIVILTAKSEEDDKLLGYEFGADDYVTKPFSPKVLVAKGKALLKRINSKNKKGVMNFNGLEINELSHEVKIDEEDILLSPKEYDLLLLFVKNKGIVLTRDKILDKVWGFDYYGGARTVDTNIKRLREKLKNKAKYIVTVRGCGYKFEENK</sequence>
<dbReference type="Pfam" id="PF00486">
    <property type="entry name" value="Trans_reg_C"/>
    <property type="match status" value="1"/>
</dbReference>
<feature type="DNA-binding region" description="OmpR/PhoB-type" evidence="7">
    <location>
        <begin position="126"/>
        <end position="222"/>
    </location>
</feature>
<comment type="function">
    <text evidence="5">May play the central regulatory role in sporulation. It may be an element of the effector pathway responsible for the activation of sporulation genes in response to nutritional stress. Spo0A may act in concert with spo0H (a sigma factor) to control the expression of some genes that are critical to the sporulation process.</text>
</comment>
<protein>
    <recommendedName>
        <fullName evidence="1">Stage 0 sporulation protein A homolog</fullName>
    </recommendedName>
</protein>
<dbReference type="PROSITE" id="PS51755">
    <property type="entry name" value="OMPR_PHOB"/>
    <property type="match status" value="1"/>
</dbReference>
<dbReference type="InterPro" id="IPR036388">
    <property type="entry name" value="WH-like_DNA-bd_sf"/>
</dbReference>
<dbReference type="SUPFAM" id="SSF52172">
    <property type="entry name" value="CheY-like"/>
    <property type="match status" value="1"/>
</dbReference>
<dbReference type="RefSeq" id="WP_268040793.1">
    <property type="nucleotide sequence ID" value="NZ_JAPQER010000003.1"/>
</dbReference>
<dbReference type="PANTHER" id="PTHR48111">
    <property type="entry name" value="REGULATOR OF RPOS"/>
    <property type="match status" value="1"/>
</dbReference>
<evidence type="ECO:0000313" key="10">
    <source>
        <dbReference type="EMBL" id="MCY6484493.1"/>
    </source>
</evidence>
<evidence type="ECO:0000256" key="7">
    <source>
        <dbReference type="PROSITE-ProRule" id="PRU01091"/>
    </source>
</evidence>
<keyword evidence="3 7" id="KW-0238">DNA-binding</keyword>
<dbReference type="SMART" id="SM00862">
    <property type="entry name" value="Trans_reg_C"/>
    <property type="match status" value="1"/>
</dbReference>
<dbReference type="Gene3D" id="6.10.250.690">
    <property type="match status" value="1"/>
</dbReference>
<evidence type="ECO:0000256" key="1">
    <source>
        <dbReference type="ARBA" id="ARBA00018672"/>
    </source>
</evidence>
<evidence type="ECO:0000256" key="6">
    <source>
        <dbReference type="PROSITE-ProRule" id="PRU00169"/>
    </source>
</evidence>
<feature type="domain" description="OmpR/PhoB-type" evidence="9">
    <location>
        <begin position="126"/>
        <end position="222"/>
    </location>
</feature>
<dbReference type="Gene3D" id="3.40.50.2300">
    <property type="match status" value="1"/>
</dbReference>
<name>A0ABT4D366_9CLOT</name>